<evidence type="ECO:0000313" key="2">
    <source>
        <dbReference type="EMBL" id="KAL1568383.1"/>
    </source>
</evidence>
<keyword evidence="1" id="KW-1133">Transmembrane helix</keyword>
<proteinExistence type="predicted"/>
<protein>
    <submittedName>
        <fullName evidence="2">Uncharacterized protein</fullName>
    </submittedName>
</protein>
<sequence>MLIDKYDPSVKENQLRPPLVCSVRVQQLVHSSVLLILCAGCSIFHPAIIGSNHENVLGLNFMLYSISKPSIYSSNFTSLAKFFRLGLLLLLLLHSST</sequence>
<evidence type="ECO:0000313" key="3">
    <source>
        <dbReference type="Proteomes" id="UP001567538"/>
    </source>
</evidence>
<organism evidence="2 3">
    <name type="scientific">Salvia divinorum</name>
    <name type="common">Maria pastora</name>
    <name type="synonym">Diviner's sage</name>
    <dbReference type="NCBI Taxonomy" id="28513"/>
    <lineage>
        <taxon>Eukaryota</taxon>
        <taxon>Viridiplantae</taxon>
        <taxon>Streptophyta</taxon>
        <taxon>Embryophyta</taxon>
        <taxon>Tracheophyta</taxon>
        <taxon>Spermatophyta</taxon>
        <taxon>Magnoliopsida</taxon>
        <taxon>eudicotyledons</taxon>
        <taxon>Gunneridae</taxon>
        <taxon>Pentapetalae</taxon>
        <taxon>asterids</taxon>
        <taxon>lamiids</taxon>
        <taxon>Lamiales</taxon>
        <taxon>Lamiaceae</taxon>
        <taxon>Nepetoideae</taxon>
        <taxon>Mentheae</taxon>
        <taxon>Salviinae</taxon>
        <taxon>Salvia</taxon>
        <taxon>Salvia subgen. Calosphace</taxon>
    </lineage>
</organism>
<feature type="transmembrane region" description="Helical" evidence="1">
    <location>
        <begin position="71"/>
        <end position="93"/>
    </location>
</feature>
<evidence type="ECO:0000256" key="1">
    <source>
        <dbReference type="SAM" id="Phobius"/>
    </source>
</evidence>
<dbReference type="AlphaFoldDB" id="A0ABD1IKN1"/>
<gene>
    <name evidence="2" type="ORF">AAHA92_00005</name>
</gene>
<reference evidence="2 3" key="1">
    <citation type="submission" date="2024-06" db="EMBL/GenBank/DDBJ databases">
        <title>A chromosome level genome sequence of Diviner's sage (Salvia divinorum).</title>
        <authorList>
            <person name="Ford S.A."/>
            <person name="Ro D.-K."/>
            <person name="Ness R.W."/>
            <person name="Phillips M.A."/>
        </authorList>
    </citation>
    <scope>NUCLEOTIDE SEQUENCE [LARGE SCALE GENOMIC DNA]</scope>
    <source>
        <strain evidence="2">SAF-2024a</strain>
        <tissue evidence="2">Leaf</tissue>
    </source>
</reference>
<comment type="caution">
    <text evidence="2">The sequence shown here is derived from an EMBL/GenBank/DDBJ whole genome shotgun (WGS) entry which is preliminary data.</text>
</comment>
<dbReference type="Proteomes" id="UP001567538">
    <property type="component" value="Unassembled WGS sequence"/>
</dbReference>
<keyword evidence="1" id="KW-0812">Transmembrane</keyword>
<accession>A0ABD1IKN1</accession>
<feature type="transmembrane region" description="Helical" evidence="1">
    <location>
        <begin position="33"/>
        <end position="51"/>
    </location>
</feature>
<keyword evidence="3" id="KW-1185">Reference proteome</keyword>
<name>A0ABD1IKN1_SALDI</name>
<keyword evidence="1" id="KW-0472">Membrane</keyword>
<dbReference type="EMBL" id="JBEAFC010000001">
    <property type="protein sequence ID" value="KAL1568383.1"/>
    <property type="molecule type" value="Genomic_DNA"/>
</dbReference>